<evidence type="ECO:0000313" key="4">
    <source>
        <dbReference type="EMBL" id="MDQ0314404.1"/>
    </source>
</evidence>
<sequence length="227" mass="24106">MSSEPDLARTVRIAARALGKHGLVHAYGHCSARLDADTFLVCPARPMGLVEPGESCTPVPVDGPLPDGVLGEVRIHQHIYRTRPEAGGVVRYMGPNAMALAALARSPKPRHGFGTYFAPEVPVWDDIQLIRDDEKAKGVVATMGANAGVLMRGNGAVTAGESLIEAVVLAWYLEDVCRVELEALKAGLADIAPTIAPDAAAARATKAGMIFERMWDHLTAGDPELPK</sequence>
<dbReference type="SUPFAM" id="SSF53639">
    <property type="entry name" value="AraD/HMP-PK domain-like"/>
    <property type="match status" value="1"/>
</dbReference>
<dbReference type="PANTHER" id="PTHR22789:SF0">
    <property type="entry name" value="3-OXO-TETRONATE 4-PHOSPHATE DECARBOXYLASE-RELATED"/>
    <property type="match status" value="1"/>
</dbReference>
<accession>A0AAE3VLL0</accession>
<keyword evidence="1" id="KW-0479">Metal-binding</keyword>
<dbReference type="InterPro" id="IPR036409">
    <property type="entry name" value="Aldolase_II/adducin_N_sf"/>
</dbReference>
<dbReference type="Gene3D" id="3.40.225.10">
    <property type="entry name" value="Class II aldolase/adducin N-terminal domain"/>
    <property type="match status" value="1"/>
</dbReference>
<organism evidence="4 5">
    <name type="scientific">Amorphus orientalis</name>
    <dbReference type="NCBI Taxonomy" id="649198"/>
    <lineage>
        <taxon>Bacteria</taxon>
        <taxon>Pseudomonadati</taxon>
        <taxon>Pseudomonadota</taxon>
        <taxon>Alphaproteobacteria</taxon>
        <taxon>Hyphomicrobiales</taxon>
        <taxon>Amorphaceae</taxon>
        <taxon>Amorphus</taxon>
    </lineage>
</organism>
<evidence type="ECO:0000259" key="3">
    <source>
        <dbReference type="SMART" id="SM01007"/>
    </source>
</evidence>
<dbReference type="GO" id="GO:0019323">
    <property type="term" value="P:pentose catabolic process"/>
    <property type="evidence" value="ECO:0007669"/>
    <property type="project" value="TreeGrafter"/>
</dbReference>
<dbReference type="PANTHER" id="PTHR22789">
    <property type="entry name" value="FUCULOSE PHOSPHATE ALDOLASE"/>
    <property type="match status" value="1"/>
</dbReference>
<dbReference type="GO" id="GO:0005829">
    <property type="term" value="C:cytosol"/>
    <property type="evidence" value="ECO:0007669"/>
    <property type="project" value="TreeGrafter"/>
</dbReference>
<proteinExistence type="predicted"/>
<dbReference type="Proteomes" id="UP001229244">
    <property type="component" value="Unassembled WGS sequence"/>
</dbReference>
<dbReference type="Pfam" id="PF00596">
    <property type="entry name" value="Aldolase_II"/>
    <property type="match status" value="1"/>
</dbReference>
<reference evidence="4" key="1">
    <citation type="submission" date="2023-07" db="EMBL/GenBank/DDBJ databases">
        <title>Genomic Encyclopedia of Type Strains, Phase IV (KMG-IV): sequencing the most valuable type-strain genomes for metagenomic binning, comparative biology and taxonomic classification.</title>
        <authorList>
            <person name="Goeker M."/>
        </authorList>
    </citation>
    <scope>NUCLEOTIDE SEQUENCE</scope>
    <source>
        <strain evidence="4">DSM 21202</strain>
    </source>
</reference>
<name>A0AAE3VLL0_9HYPH</name>
<evidence type="ECO:0000256" key="2">
    <source>
        <dbReference type="ARBA" id="ARBA00023239"/>
    </source>
</evidence>
<keyword evidence="5" id="KW-1185">Reference proteome</keyword>
<dbReference type="AlphaFoldDB" id="A0AAE3VLL0"/>
<feature type="domain" description="Class II aldolase/adducin N-terminal" evidence="3">
    <location>
        <begin position="9"/>
        <end position="181"/>
    </location>
</feature>
<evidence type="ECO:0000313" key="5">
    <source>
        <dbReference type="Proteomes" id="UP001229244"/>
    </source>
</evidence>
<dbReference type="GO" id="GO:0016832">
    <property type="term" value="F:aldehyde-lyase activity"/>
    <property type="evidence" value="ECO:0007669"/>
    <property type="project" value="TreeGrafter"/>
</dbReference>
<dbReference type="InterPro" id="IPR050197">
    <property type="entry name" value="Aldolase_class_II_sugar_metab"/>
</dbReference>
<dbReference type="InterPro" id="IPR001303">
    <property type="entry name" value="Aldolase_II/adducin_N"/>
</dbReference>
<dbReference type="EC" id="4.1.1.-" evidence="4"/>
<keyword evidence="2 4" id="KW-0456">Lyase</keyword>
<dbReference type="RefSeq" id="WP_306884178.1">
    <property type="nucleotide sequence ID" value="NZ_JAUSUL010000001.1"/>
</dbReference>
<evidence type="ECO:0000256" key="1">
    <source>
        <dbReference type="ARBA" id="ARBA00022723"/>
    </source>
</evidence>
<gene>
    <name evidence="4" type="ORF">J2S73_000841</name>
</gene>
<dbReference type="EMBL" id="JAUSUL010000001">
    <property type="protein sequence ID" value="MDQ0314404.1"/>
    <property type="molecule type" value="Genomic_DNA"/>
</dbReference>
<dbReference type="SMART" id="SM01007">
    <property type="entry name" value="Aldolase_II"/>
    <property type="match status" value="1"/>
</dbReference>
<dbReference type="GO" id="GO:0046872">
    <property type="term" value="F:metal ion binding"/>
    <property type="evidence" value="ECO:0007669"/>
    <property type="project" value="UniProtKB-KW"/>
</dbReference>
<protein>
    <submittedName>
        <fullName evidence="4">HCOMODA/2-hydroxy-3-carboxy-muconic semialdehyde decarboxylase</fullName>
        <ecNumber evidence="4">4.1.1.-</ecNumber>
    </submittedName>
</protein>
<comment type="caution">
    <text evidence="4">The sequence shown here is derived from an EMBL/GenBank/DDBJ whole genome shotgun (WGS) entry which is preliminary data.</text>
</comment>